<keyword evidence="2 10" id="KW-0813">Transport</keyword>
<keyword evidence="13" id="KW-1185">Reference proteome</keyword>
<gene>
    <name evidence="12" type="ORF">KOF26_14215</name>
</gene>
<dbReference type="PROSITE" id="PS51379">
    <property type="entry name" value="4FE4S_FER_2"/>
    <property type="match status" value="1"/>
</dbReference>
<keyword evidence="9 10" id="KW-0411">Iron-sulfur</keyword>
<evidence type="ECO:0000256" key="2">
    <source>
        <dbReference type="ARBA" id="ARBA00022448"/>
    </source>
</evidence>
<dbReference type="Proteomes" id="UP000776276">
    <property type="component" value="Unassembled WGS sequence"/>
</dbReference>
<dbReference type="InterPro" id="IPR040156">
    <property type="entry name" value="ETF-QO"/>
</dbReference>
<comment type="cofactor">
    <cofactor evidence="1 10">
        <name>FAD</name>
        <dbReference type="ChEBI" id="CHEBI:57692"/>
    </cofactor>
</comment>
<evidence type="ECO:0000256" key="8">
    <source>
        <dbReference type="ARBA" id="ARBA00023004"/>
    </source>
</evidence>
<keyword evidence="6 10" id="KW-0249">Electron transport</keyword>
<keyword evidence="7 10" id="KW-0560">Oxidoreductase</keyword>
<evidence type="ECO:0000256" key="7">
    <source>
        <dbReference type="ARBA" id="ARBA00023002"/>
    </source>
</evidence>
<organism evidence="12 13">
    <name type="scientific">Sphingomonas quercus</name>
    <dbReference type="NCBI Taxonomy" id="2842451"/>
    <lineage>
        <taxon>Bacteria</taxon>
        <taxon>Pseudomonadati</taxon>
        <taxon>Pseudomonadota</taxon>
        <taxon>Alphaproteobacteria</taxon>
        <taxon>Sphingomonadales</taxon>
        <taxon>Sphingomonadaceae</taxon>
        <taxon>Sphingomonas</taxon>
    </lineage>
</organism>
<dbReference type="InterPro" id="IPR007859">
    <property type="entry name" value="ETF-QO/FixX_C"/>
</dbReference>
<evidence type="ECO:0000313" key="13">
    <source>
        <dbReference type="Proteomes" id="UP000776276"/>
    </source>
</evidence>
<keyword evidence="3 10" id="KW-0285">Flavoprotein</keyword>
<evidence type="ECO:0000256" key="10">
    <source>
        <dbReference type="RuleBase" id="RU366068"/>
    </source>
</evidence>
<dbReference type="EC" id="1.5.5.1" evidence="10"/>
<sequence>MSDRESMDYDVVVVGAGPAGLAAAIRLKQLSQAEGREVSVCVLEKGSEVGAHILSGAVIDPIALDELLPDWREGDCPLTVPVSENHHWLLSETKRYPMPHLLLPPLMSNKGTYTGSLGNLCRWLAGQAEALGVEIFPGFAAAEILFDDVGAVKGVATGDMGVARDGTHKPDYQPGMELHAKYTFFAEGARGHLTKELKRIFALDADSQPQVYGLGLKELWEIPADKHVPGRVIHTQGWPLNDEVGGGFLYHQENNQVALGFVVGLSYRNPHLSPFEEFQRWKQHPAIRGIIEGGRRVSYGARAINEGGWQSVPKLVFPGGALIGCSAGFVNVPRIKGSHTAMKSGMLAAEAAFAALGIDRTGDELSAYPATLETSWIARELKTVRNAEPALARFGAAVGTMWSGIDMWMRTIGIGLPYTLRHHPDNEGLLRKDLARPIAYPKPDGVISFDRLSSVFLSNTNHEEDQPIHLTLKDASVPIDVNLRLYDAPEQRYCPAGVYEIVGQETGAPRLQINAQNCVHCKTCDIKDPTQNINWVVPEGGGGPNYPNM</sequence>
<evidence type="ECO:0000256" key="6">
    <source>
        <dbReference type="ARBA" id="ARBA00022982"/>
    </source>
</evidence>
<name>A0ABS6BMZ9_9SPHN</name>
<comment type="cofactor">
    <cofactor evidence="10">
        <name>[4Fe-4S] cluster</name>
        <dbReference type="ChEBI" id="CHEBI:49883"/>
    </cofactor>
    <text evidence="10">Binds 1 [4Fe-4S] cluster.</text>
</comment>
<evidence type="ECO:0000259" key="11">
    <source>
        <dbReference type="PROSITE" id="PS51379"/>
    </source>
</evidence>
<evidence type="ECO:0000313" key="12">
    <source>
        <dbReference type="EMBL" id="MBU3079012.1"/>
    </source>
</evidence>
<dbReference type="InterPro" id="IPR049398">
    <property type="entry name" value="ETF-QO/FixC_UQ-bd"/>
</dbReference>
<dbReference type="PANTHER" id="PTHR10617">
    <property type="entry name" value="ELECTRON TRANSFER FLAVOPROTEIN-UBIQUINONE OXIDOREDUCTASE"/>
    <property type="match status" value="1"/>
</dbReference>
<keyword evidence="4 10" id="KW-0479">Metal-binding</keyword>
<keyword evidence="5 10" id="KW-0274">FAD</keyword>
<dbReference type="Pfam" id="PF05187">
    <property type="entry name" value="Fer4_ETF_QO"/>
    <property type="match status" value="1"/>
</dbReference>
<evidence type="ECO:0000256" key="9">
    <source>
        <dbReference type="ARBA" id="ARBA00023014"/>
    </source>
</evidence>
<dbReference type="RefSeq" id="WP_216326338.1">
    <property type="nucleotide sequence ID" value="NZ_JAHKRT010000008.1"/>
</dbReference>
<dbReference type="EMBL" id="JAHKRT010000008">
    <property type="protein sequence ID" value="MBU3079012.1"/>
    <property type="molecule type" value="Genomic_DNA"/>
</dbReference>
<keyword evidence="8 10" id="KW-0408">Iron</keyword>
<dbReference type="Pfam" id="PF21162">
    <property type="entry name" value="ETFQO_UQ-bd"/>
    <property type="match status" value="1"/>
</dbReference>
<comment type="caution">
    <text evidence="12">The sequence shown here is derived from an EMBL/GenBank/DDBJ whole genome shotgun (WGS) entry which is preliminary data.</text>
</comment>
<evidence type="ECO:0000256" key="3">
    <source>
        <dbReference type="ARBA" id="ARBA00022630"/>
    </source>
</evidence>
<comment type="catalytic activity">
    <reaction evidence="10">
        <text>a ubiquinone + reduced [electron-transfer flavoprotein] = a ubiquinol + oxidized [electron-transfer flavoprotein] + H(+)</text>
        <dbReference type="Rhea" id="RHEA:24052"/>
        <dbReference type="Rhea" id="RHEA-COMP:9565"/>
        <dbReference type="Rhea" id="RHEA-COMP:9566"/>
        <dbReference type="Rhea" id="RHEA-COMP:10685"/>
        <dbReference type="Rhea" id="RHEA-COMP:10686"/>
        <dbReference type="ChEBI" id="CHEBI:15378"/>
        <dbReference type="ChEBI" id="CHEBI:16389"/>
        <dbReference type="ChEBI" id="CHEBI:17976"/>
        <dbReference type="ChEBI" id="CHEBI:57692"/>
        <dbReference type="ChEBI" id="CHEBI:58307"/>
        <dbReference type="EC" id="1.5.5.1"/>
    </reaction>
</comment>
<dbReference type="InterPro" id="IPR017896">
    <property type="entry name" value="4Fe4S_Fe-S-bd"/>
</dbReference>
<evidence type="ECO:0000256" key="5">
    <source>
        <dbReference type="ARBA" id="ARBA00022827"/>
    </source>
</evidence>
<accession>A0ABS6BMZ9</accession>
<protein>
    <recommendedName>
        <fullName evidence="10">Electron transfer flavoprotein-ubiquinone oxidoreductase</fullName>
        <shortName evidence="10">ETF-QO</shortName>
        <ecNumber evidence="10">1.5.5.1</ecNumber>
    </recommendedName>
</protein>
<feature type="domain" description="4Fe-4S ferredoxin-type" evidence="11">
    <location>
        <begin position="509"/>
        <end position="538"/>
    </location>
</feature>
<dbReference type="PANTHER" id="PTHR10617:SF107">
    <property type="entry name" value="ELECTRON TRANSFER FLAVOPROTEIN-UBIQUINONE OXIDOREDUCTASE, MITOCHONDRIAL"/>
    <property type="match status" value="1"/>
</dbReference>
<keyword evidence="10" id="KW-0830">Ubiquinone</keyword>
<evidence type="ECO:0000256" key="1">
    <source>
        <dbReference type="ARBA" id="ARBA00001974"/>
    </source>
</evidence>
<proteinExistence type="predicted"/>
<dbReference type="Pfam" id="PF13450">
    <property type="entry name" value="NAD_binding_8"/>
    <property type="match status" value="1"/>
</dbReference>
<reference evidence="12 13" key="1">
    <citation type="submission" date="2021-06" db="EMBL/GenBank/DDBJ databases">
        <title>Sphingomonas sp. XMGL2, whole genome shotgun sequencing project.</title>
        <authorList>
            <person name="Zhao G."/>
            <person name="Shen L."/>
        </authorList>
    </citation>
    <scope>NUCLEOTIDE SEQUENCE [LARGE SCALE GENOMIC DNA]</scope>
    <source>
        <strain evidence="12 13">XMGL2</strain>
    </source>
</reference>
<comment type="function">
    <text evidence="10">Accepts electrons from ETF and reduces ubiquinone.</text>
</comment>
<evidence type="ECO:0000256" key="4">
    <source>
        <dbReference type="ARBA" id="ARBA00022723"/>
    </source>
</evidence>